<dbReference type="EMBL" id="MWQY01000008">
    <property type="protein sequence ID" value="ORC35743.1"/>
    <property type="molecule type" value="Genomic_DNA"/>
</dbReference>
<organism evidence="1 2">
    <name type="scientific">Marispirochaeta aestuarii</name>
    <dbReference type="NCBI Taxonomy" id="1963862"/>
    <lineage>
        <taxon>Bacteria</taxon>
        <taxon>Pseudomonadati</taxon>
        <taxon>Spirochaetota</taxon>
        <taxon>Spirochaetia</taxon>
        <taxon>Spirochaetales</taxon>
        <taxon>Spirochaetaceae</taxon>
        <taxon>Marispirochaeta</taxon>
    </lineage>
</organism>
<accession>A0A1Y1RYU9</accession>
<comment type="caution">
    <text evidence="1">The sequence shown here is derived from an EMBL/GenBank/DDBJ whole genome shotgun (WGS) entry which is preliminary data.</text>
</comment>
<dbReference type="AlphaFoldDB" id="A0A1Y1RYU9"/>
<dbReference type="RefSeq" id="WP_083050134.1">
    <property type="nucleotide sequence ID" value="NZ_MWQY01000008.1"/>
</dbReference>
<evidence type="ECO:0000313" key="2">
    <source>
        <dbReference type="Proteomes" id="UP000192343"/>
    </source>
</evidence>
<reference evidence="1 2" key="1">
    <citation type="submission" date="2017-03" db="EMBL/GenBank/DDBJ databases">
        <title>Draft Genome sequence of Marispirochaeta sp. strain JC444.</title>
        <authorList>
            <person name="Shivani Y."/>
            <person name="Subhash Y."/>
            <person name="Sasikala C."/>
            <person name="Ramana C."/>
        </authorList>
    </citation>
    <scope>NUCLEOTIDE SEQUENCE [LARGE SCALE GENOMIC DNA]</scope>
    <source>
        <strain evidence="1 2">JC444</strain>
    </source>
</reference>
<gene>
    <name evidence="1" type="ORF">B4O97_08890</name>
</gene>
<dbReference type="STRING" id="1963862.B4O97_08890"/>
<evidence type="ECO:0008006" key="3">
    <source>
        <dbReference type="Google" id="ProtNLM"/>
    </source>
</evidence>
<evidence type="ECO:0000313" key="1">
    <source>
        <dbReference type="EMBL" id="ORC35743.1"/>
    </source>
</evidence>
<name>A0A1Y1RYU9_9SPIO</name>
<proteinExistence type="predicted"/>
<protein>
    <recommendedName>
        <fullName evidence="3">Preprotein translocase subunit SecB</fullName>
    </recommendedName>
</protein>
<keyword evidence="2" id="KW-1185">Reference proteome</keyword>
<dbReference type="Proteomes" id="UP000192343">
    <property type="component" value="Unassembled WGS sequence"/>
</dbReference>
<sequence>MEEKFPIIDILLQSLNFEVFTPNIPEREDTYTISYNSEWTLSNDNKMFFSSIGISFEGTEKDKDELVVQTKVLYFAALKNNYIKNDDDFNDEVAEIINSEVKPVILSMFYRDTNDLFTKSGYPPIRIHDLQYALK</sequence>